<dbReference type="AlphaFoldDB" id="A0AAD7UTD5"/>
<comment type="caution">
    <text evidence="2">The sequence shown here is derived from an EMBL/GenBank/DDBJ whole genome shotgun (WGS) entry which is preliminary data.</text>
</comment>
<reference evidence="2 3" key="1">
    <citation type="submission" date="2023-03" db="EMBL/GenBank/DDBJ databases">
        <title>Genome sequence of Lichtheimia ornata CBS 291.66.</title>
        <authorList>
            <person name="Mohabir J.T."/>
            <person name="Shea T.P."/>
            <person name="Kurbessoian T."/>
            <person name="Berby B."/>
            <person name="Fontaine J."/>
            <person name="Livny J."/>
            <person name="Gnirke A."/>
            <person name="Stajich J.E."/>
            <person name="Cuomo C.A."/>
        </authorList>
    </citation>
    <scope>NUCLEOTIDE SEQUENCE [LARGE SCALE GENOMIC DNA]</scope>
    <source>
        <strain evidence="2">CBS 291.66</strain>
    </source>
</reference>
<feature type="region of interest" description="Disordered" evidence="1">
    <location>
        <begin position="197"/>
        <end position="220"/>
    </location>
</feature>
<organism evidence="2 3">
    <name type="scientific">Lichtheimia ornata</name>
    <dbReference type="NCBI Taxonomy" id="688661"/>
    <lineage>
        <taxon>Eukaryota</taxon>
        <taxon>Fungi</taxon>
        <taxon>Fungi incertae sedis</taxon>
        <taxon>Mucoromycota</taxon>
        <taxon>Mucoromycotina</taxon>
        <taxon>Mucoromycetes</taxon>
        <taxon>Mucorales</taxon>
        <taxon>Lichtheimiaceae</taxon>
        <taxon>Lichtheimia</taxon>
    </lineage>
</organism>
<keyword evidence="3" id="KW-1185">Reference proteome</keyword>
<protein>
    <submittedName>
        <fullName evidence="2">Uncharacterized protein</fullName>
    </submittedName>
</protein>
<proteinExistence type="predicted"/>
<evidence type="ECO:0000313" key="3">
    <source>
        <dbReference type="Proteomes" id="UP001234581"/>
    </source>
</evidence>
<gene>
    <name evidence="2" type="ORF">O0I10_011253</name>
</gene>
<evidence type="ECO:0000313" key="2">
    <source>
        <dbReference type="EMBL" id="KAJ8653112.1"/>
    </source>
</evidence>
<evidence type="ECO:0000256" key="1">
    <source>
        <dbReference type="SAM" id="MobiDB-lite"/>
    </source>
</evidence>
<name>A0AAD7UTD5_9FUNG</name>
<dbReference type="EMBL" id="JARTCD010000085">
    <property type="protein sequence ID" value="KAJ8653112.1"/>
    <property type="molecule type" value="Genomic_DNA"/>
</dbReference>
<sequence>MEWDHFRQALGQGQPDRIKLKLLLDNAAFIIDFLSRLLELCRQCQTHEEIVALYPQASQALTLASDHPYLAARPDIARLLVSCLLEYSKFQYAEEGNTLQQHGPSISWCIARLRRLINNSSTRGDSKEMIERKVAKISQKLDDGLSSGNLQMARIHELFDMALFLIHEKPIIPLIQKLTESAIRLHERNSRRRHWEALTPCSDNDDDQDDDGRLFQNADDDDTMLLPPSFLNRLCEHDDTLWNLYCNWSPDLKFRLWKHHPEIIRAELMQLLHNYASQTTYVANADIDLYMIDSEVVAALAHEPPVSQVVFKIMAELLLEYGDWRIYRAWRHLVTATAYQFVPAGLEEIDKSDGDIKTTLSNYIYGGPIHEIRVLRGQAWLWILVHPEWVFQWTQALVNQCYDRGSTHFWNKDVEKRIGILCWLLYPSDDDRLTDTLERFRSWLQHTLQDAHSATRMSDAFYGSLEEIFCGNVIVALCMTMSILVRLPAWSNQEYVNMLDSALSISRSETPRPCKSGYFLFLDMVPLWKKSFPSSTLQVLVDHVDTTIVQQHTHS</sequence>
<dbReference type="Proteomes" id="UP001234581">
    <property type="component" value="Unassembled WGS sequence"/>
</dbReference>
<dbReference type="GeneID" id="83218654"/>
<dbReference type="RefSeq" id="XP_058338026.1">
    <property type="nucleotide sequence ID" value="XM_058491223.1"/>
</dbReference>
<accession>A0AAD7UTD5</accession>